<keyword evidence="3" id="KW-1185">Reference proteome</keyword>
<reference evidence="2" key="1">
    <citation type="journal article" date="2023" name="Science">
        <title>Genome structures resolve the early diversification of teleost fishes.</title>
        <authorList>
            <person name="Parey E."/>
            <person name="Louis A."/>
            <person name="Montfort J."/>
            <person name="Bouchez O."/>
            <person name="Roques C."/>
            <person name="Iampietro C."/>
            <person name="Lluch J."/>
            <person name="Castinel A."/>
            <person name="Donnadieu C."/>
            <person name="Desvignes T."/>
            <person name="Floi Bucao C."/>
            <person name="Jouanno E."/>
            <person name="Wen M."/>
            <person name="Mejri S."/>
            <person name="Dirks R."/>
            <person name="Jansen H."/>
            <person name="Henkel C."/>
            <person name="Chen W.J."/>
            <person name="Zahm M."/>
            <person name="Cabau C."/>
            <person name="Klopp C."/>
            <person name="Thompson A.W."/>
            <person name="Robinson-Rechavi M."/>
            <person name="Braasch I."/>
            <person name="Lecointre G."/>
            <person name="Bobe J."/>
            <person name="Postlethwait J.H."/>
            <person name="Berthelot C."/>
            <person name="Roest Crollius H."/>
            <person name="Guiguen Y."/>
        </authorList>
    </citation>
    <scope>NUCLEOTIDE SEQUENCE</scope>
    <source>
        <strain evidence="2">NC1722</strain>
    </source>
</reference>
<proteinExistence type="predicted"/>
<protein>
    <submittedName>
        <fullName evidence="2">Uncharacterized protein</fullName>
    </submittedName>
</protein>
<feature type="region of interest" description="Disordered" evidence="1">
    <location>
        <begin position="18"/>
        <end position="48"/>
    </location>
</feature>
<evidence type="ECO:0000313" key="3">
    <source>
        <dbReference type="Proteomes" id="UP001221898"/>
    </source>
</evidence>
<sequence length="100" mass="10640">MNVKHAALWKMGGAARSLGGGGWRRIRRVPGRRSLQGSPRPSSLPSASALRGRVLQALTSARAQRAGFGVDSKPSKRVASIKPYASEAPYSSKWSSASYS</sequence>
<comment type="caution">
    <text evidence="2">The sequence shown here is derived from an EMBL/GenBank/DDBJ whole genome shotgun (WGS) entry which is preliminary data.</text>
</comment>
<organism evidence="2 3">
    <name type="scientific">Aldrovandia affinis</name>
    <dbReference type="NCBI Taxonomy" id="143900"/>
    <lineage>
        <taxon>Eukaryota</taxon>
        <taxon>Metazoa</taxon>
        <taxon>Chordata</taxon>
        <taxon>Craniata</taxon>
        <taxon>Vertebrata</taxon>
        <taxon>Euteleostomi</taxon>
        <taxon>Actinopterygii</taxon>
        <taxon>Neopterygii</taxon>
        <taxon>Teleostei</taxon>
        <taxon>Notacanthiformes</taxon>
        <taxon>Halosauridae</taxon>
        <taxon>Aldrovandia</taxon>
    </lineage>
</organism>
<dbReference type="Proteomes" id="UP001221898">
    <property type="component" value="Unassembled WGS sequence"/>
</dbReference>
<gene>
    <name evidence="2" type="ORF">AAFF_G00036560</name>
</gene>
<name>A0AAD7S386_9TELE</name>
<evidence type="ECO:0000256" key="1">
    <source>
        <dbReference type="SAM" id="MobiDB-lite"/>
    </source>
</evidence>
<dbReference type="EMBL" id="JAINUG010000119">
    <property type="protein sequence ID" value="KAJ8395200.1"/>
    <property type="molecule type" value="Genomic_DNA"/>
</dbReference>
<dbReference type="AlphaFoldDB" id="A0AAD7S386"/>
<feature type="compositionally biased region" description="Low complexity" evidence="1">
    <location>
        <begin position="37"/>
        <end position="48"/>
    </location>
</feature>
<accession>A0AAD7S386</accession>
<evidence type="ECO:0000313" key="2">
    <source>
        <dbReference type="EMBL" id="KAJ8395200.1"/>
    </source>
</evidence>